<dbReference type="GO" id="GO:0005634">
    <property type="term" value="C:nucleus"/>
    <property type="evidence" value="ECO:0007669"/>
    <property type="project" value="TreeGrafter"/>
</dbReference>
<keyword evidence="10" id="KW-1185">Reference proteome</keyword>
<dbReference type="GO" id="GO:0008270">
    <property type="term" value="F:zinc ion binding"/>
    <property type="evidence" value="ECO:0007669"/>
    <property type="project" value="UniProtKB-KW"/>
</dbReference>
<evidence type="ECO:0000313" key="10">
    <source>
        <dbReference type="Proteomes" id="UP000836841"/>
    </source>
</evidence>
<dbReference type="PANTHER" id="PTHR21319:SF12">
    <property type="entry name" value="ZINC FINGER (C3HC4-TYPE RING FINGER) FAMILY PROTEIN"/>
    <property type="match status" value="1"/>
</dbReference>
<evidence type="ECO:0000256" key="2">
    <source>
        <dbReference type="ARBA" id="ARBA00022771"/>
    </source>
</evidence>
<feature type="domain" description="CHY-type" evidence="7">
    <location>
        <begin position="12"/>
        <end position="113"/>
    </location>
</feature>
<dbReference type="InterPro" id="IPR037275">
    <property type="entry name" value="Znf_CTCHY_sf"/>
</dbReference>
<dbReference type="Pfam" id="PF13639">
    <property type="entry name" value="zf-RING_2"/>
    <property type="match status" value="1"/>
</dbReference>
<gene>
    <name evidence="9" type="ORF">TAV2_LOCUS11039</name>
</gene>
<accession>A0AAU9S0Y0</accession>
<dbReference type="GO" id="GO:0016567">
    <property type="term" value="P:protein ubiquitination"/>
    <property type="evidence" value="ECO:0007669"/>
    <property type="project" value="TreeGrafter"/>
</dbReference>
<feature type="domain" description="RING-type" evidence="6">
    <location>
        <begin position="180"/>
        <end position="221"/>
    </location>
</feature>
<dbReference type="GO" id="GO:0061630">
    <property type="term" value="F:ubiquitin protein ligase activity"/>
    <property type="evidence" value="ECO:0007669"/>
    <property type="project" value="TreeGrafter"/>
</dbReference>
<keyword evidence="2 4" id="KW-0863">Zinc-finger</keyword>
<dbReference type="InterPro" id="IPR001841">
    <property type="entry name" value="Znf_RING"/>
</dbReference>
<keyword evidence="1" id="KW-0479">Metal-binding</keyword>
<keyword evidence="5" id="KW-0472">Membrane</keyword>
<dbReference type="Pfam" id="PF05495">
    <property type="entry name" value="zf-CHY"/>
    <property type="match status" value="1"/>
</dbReference>
<reference evidence="9 10" key="1">
    <citation type="submission" date="2022-03" db="EMBL/GenBank/DDBJ databases">
        <authorList>
            <person name="Nunn A."/>
            <person name="Chopra R."/>
            <person name="Nunn A."/>
            <person name="Contreras Garrido A."/>
        </authorList>
    </citation>
    <scope>NUCLEOTIDE SEQUENCE [LARGE SCALE GENOMIC DNA]</scope>
</reference>
<organism evidence="9 10">
    <name type="scientific">Thlaspi arvense</name>
    <name type="common">Field penny-cress</name>
    <dbReference type="NCBI Taxonomy" id="13288"/>
    <lineage>
        <taxon>Eukaryota</taxon>
        <taxon>Viridiplantae</taxon>
        <taxon>Streptophyta</taxon>
        <taxon>Embryophyta</taxon>
        <taxon>Tracheophyta</taxon>
        <taxon>Spermatophyta</taxon>
        <taxon>Magnoliopsida</taxon>
        <taxon>eudicotyledons</taxon>
        <taxon>Gunneridae</taxon>
        <taxon>Pentapetalae</taxon>
        <taxon>rosids</taxon>
        <taxon>malvids</taxon>
        <taxon>Brassicales</taxon>
        <taxon>Brassicaceae</taxon>
        <taxon>Thlaspideae</taxon>
        <taxon>Thlaspi</taxon>
    </lineage>
</organism>
<dbReference type="PROSITE" id="PS51270">
    <property type="entry name" value="ZF_CTCHY"/>
    <property type="match status" value="1"/>
</dbReference>
<dbReference type="SUPFAM" id="SSF161245">
    <property type="entry name" value="Zinc hairpin stack"/>
    <property type="match status" value="1"/>
</dbReference>
<sequence>MDDPSLARDEDYGKLQFGCEHYKRRCRIRAPCCNLIFTCRHCHNEAADSSSNPHVLVRQSVKQVSLPSFLSFWCLIILVLDCMCFSCLVCFQVICSICDTEQEVAQVCSKCGVKMGEYFCDLCKFFDDDTSKEQFHCHDCEVCRAGGRDNFFHCQTCGACYATGLRDNHICIPNSTKGPCLICYEPIDSVEAAQVLRCGHTIHVDCFEQMLQNKGYRCPSCLKSVMNMTNSWTSLGHEIIATPMHPDHEREVVILCNECLRYSATMYHTAGHMCAHCQSYNTRLT</sequence>
<evidence type="ECO:0000256" key="1">
    <source>
        <dbReference type="ARBA" id="ARBA00022723"/>
    </source>
</evidence>
<evidence type="ECO:0000259" key="7">
    <source>
        <dbReference type="PROSITE" id="PS51266"/>
    </source>
</evidence>
<feature type="domain" description="CTCHY-type" evidence="8">
    <location>
        <begin position="115"/>
        <end position="179"/>
    </location>
</feature>
<name>A0AAU9S0Y0_THLAR</name>
<dbReference type="SMART" id="SM00184">
    <property type="entry name" value="RING"/>
    <property type="match status" value="2"/>
</dbReference>
<dbReference type="InterPro" id="IPR037274">
    <property type="entry name" value="Znf_CHY_sf"/>
</dbReference>
<dbReference type="InterPro" id="IPR008913">
    <property type="entry name" value="Znf_CHY"/>
</dbReference>
<dbReference type="EMBL" id="OU466859">
    <property type="protein sequence ID" value="CAH2054957.1"/>
    <property type="molecule type" value="Genomic_DNA"/>
</dbReference>
<evidence type="ECO:0000256" key="5">
    <source>
        <dbReference type="SAM" id="Phobius"/>
    </source>
</evidence>
<dbReference type="Gene3D" id="3.30.40.10">
    <property type="entry name" value="Zinc/RING finger domain, C3HC4 (zinc finger)"/>
    <property type="match status" value="1"/>
</dbReference>
<dbReference type="PROSITE" id="PS50089">
    <property type="entry name" value="ZF_RING_2"/>
    <property type="match status" value="1"/>
</dbReference>
<dbReference type="InterPro" id="IPR039512">
    <property type="entry name" value="RCHY1_zinc-ribbon"/>
</dbReference>
<dbReference type="Pfam" id="PF14599">
    <property type="entry name" value="zinc_ribbon_6"/>
    <property type="match status" value="1"/>
</dbReference>
<evidence type="ECO:0000259" key="8">
    <source>
        <dbReference type="PROSITE" id="PS51270"/>
    </source>
</evidence>
<protein>
    <submittedName>
        <fullName evidence="9">Uncharacterized protein</fullName>
    </submittedName>
</protein>
<keyword evidence="3" id="KW-0862">Zinc</keyword>
<dbReference type="InterPro" id="IPR017921">
    <property type="entry name" value="Znf_CTCHY"/>
</dbReference>
<dbReference type="GO" id="GO:0006511">
    <property type="term" value="P:ubiquitin-dependent protein catabolic process"/>
    <property type="evidence" value="ECO:0007669"/>
    <property type="project" value="TreeGrafter"/>
</dbReference>
<evidence type="ECO:0000256" key="3">
    <source>
        <dbReference type="ARBA" id="ARBA00022833"/>
    </source>
</evidence>
<dbReference type="Gene3D" id="2.20.28.10">
    <property type="match status" value="1"/>
</dbReference>
<keyword evidence="5" id="KW-1133">Transmembrane helix</keyword>
<dbReference type="SUPFAM" id="SSF161219">
    <property type="entry name" value="CHY zinc finger-like"/>
    <property type="match status" value="1"/>
</dbReference>
<proteinExistence type="predicted"/>
<dbReference type="AlphaFoldDB" id="A0AAU9S0Y0"/>
<dbReference type="PANTHER" id="PTHR21319">
    <property type="entry name" value="RING FINGER AND CHY ZINC FINGER DOMAIN-CONTAINING PROTEIN 1"/>
    <property type="match status" value="1"/>
</dbReference>
<evidence type="ECO:0000259" key="6">
    <source>
        <dbReference type="PROSITE" id="PS50089"/>
    </source>
</evidence>
<dbReference type="Proteomes" id="UP000836841">
    <property type="component" value="Chromosome 3"/>
</dbReference>
<feature type="transmembrane region" description="Helical" evidence="5">
    <location>
        <begin position="69"/>
        <end position="94"/>
    </location>
</feature>
<keyword evidence="5" id="KW-0812">Transmembrane</keyword>
<dbReference type="InterPro" id="IPR013083">
    <property type="entry name" value="Znf_RING/FYVE/PHD"/>
</dbReference>
<evidence type="ECO:0000313" key="9">
    <source>
        <dbReference type="EMBL" id="CAH2054957.1"/>
    </source>
</evidence>
<evidence type="ECO:0000256" key="4">
    <source>
        <dbReference type="PROSITE-ProRule" id="PRU00601"/>
    </source>
</evidence>
<dbReference type="PROSITE" id="PS51266">
    <property type="entry name" value="ZF_CHY"/>
    <property type="match status" value="1"/>
</dbReference>
<dbReference type="SUPFAM" id="SSF57850">
    <property type="entry name" value="RING/U-box"/>
    <property type="match status" value="1"/>
</dbReference>